<feature type="chain" id="PRO_5040915001" evidence="1">
    <location>
        <begin position="23"/>
        <end position="181"/>
    </location>
</feature>
<reference evidence="3" key="1">
    <citation type="submission" date="2022-08" db="EMBL/GenBank/DDBJ databases">
        <authorList>
            <person name="Tistechok S."/>
            <person name="Samborskyy M."/>
            <person name="Roman I."/>
        </authorList>
    </citation>
    <scope>NUCLEOTIDE SEQUENCE</scope>
    <source>
        <strain evidence="3">DSM 103496</strain>
    </source>
</reference>
<keyword evidence="1" id="KW-0732">Signal</keyword>
<proteinExistence type="predicted"/>
<evidence type="ECO:0000256" key="1">
    <source>
        <dbReference type="SAM" id="SignalP"/>
    </source>
</evidence>
<dbReference type="RefSeq" id="WP_259624832.1">
    <property type="nucleotide sequence ID" value="NZ_JANYMP010000009.1"/>
</dbReference>
<organism evidence="3 4">
    <name type="scientific">Umezawaea endophytica</name>
    <dbReference type="NCBI Taxonomy" id="1654476"/>
    <lineage>
        <taxon>Bacteria</taxon>
        <taxon>Bacillati</taxon>
        <taxon>Actinomycetota</taxon>
        <taxon>Actinomycetes</taxon>
        <taxon>Pseudonocardiales</taxon>
        <taxon>Pseudonocardiaceae</taxon>
        <taxon>Umezawaea</taxon>
    </lineage>
</organism>
<dbReference type="InterPro" id="IPR005183">
    <property type="entry name" value="DUF305_CopM-like"/>
</dbReference>
<protein>
    <submittedName>
        <fullName evidence="3">DUF305 domain-containing protein</fullName>
    </submittedName>
</protein>
<evidence type="ECO:0000313" key="4">
    <source>
        <dbReference type="Proteomes" id="UP001141259"/>
    </source>
</evidence>
<dbReference type="EMBL" id="JANYMP010000009">
    <property type="protein sequence ID" value="MCS7479331.1"/>
    <property type="molecule type" value="Genomic_DNA"/>
</dbReference>
<evidence type="ECO:0000259" key="2">
    <source>
        <dbReference type="Pfam" id="PF03713"/>
    </source>
</evidence>
<feature type="signal peptide" evidence="1">
    <location>
        <begin position="1"/>
        <end position="22"/>
    </location>
</feature>
<dbReference type="PROSITE" id="PS51257">
    <property type="entry name" value="PROKAR_LIPOPROTEIN"/>
    <property type="match status" value="1"/>
</dbReference>
<keyword evidence="4" id="KW-1185">Reference proteome</keyword>
<dbReference type="Proteomes" id="UP001141259">
    <property type="component" value="Unassembled WGS sequence"/>
</dbReference>
<feature type="domain" description="DUF305" evidence="2">
    <location>
        <begin position="34"/>
        <end position="177"/>
    </location>
</feature>
<gene>
    <name evidence="3" type="ORF">NZH93_20910</name>
</gene>
<dbReference type="PANTHER" id="PTHR36933">
    <property type="entry name" value="SLL0788 PROTEIN"/>
    <property type="match status" value="1"/>
</dbReference>
<sequence>MNRHPLVLLLAGFLLLAGCGTAQPNAKADFNAADVMFLQMMLPLHDQGIELTGLAKERAVRPAVRDLATELDAVQRKESETMKGWLAEWGQPTAVDADPGAHQHHGGLHQTSPAEIAALESTPDAEFDTAFLNLMTGHLHNSVELTKSEVDGGGNAGAKELATSIRESRSKEISRLLGLVG</sequence>
<dbReference type="Gene3D" id="1.20.1260.10">
    <property type="match status" value="1"/>
</dbReference>
<dbReference type="PANTHER" id="PTHR36933:SF1">
    <property type="entry name" value="SLL0788 PROTEIN"/>
    <property type="match status" value="1"/>
</dbReference>
<evidence type="ECO:0000313" key="3">
    <source>
        <dbReference type="EMBL" id="MCS7479331.1"/>
    </source>
</evidence>
<name>A0A9X2VME9_9PSEU</name>
<dbReference type="AlphaFoldDB" id="A0A9X2VME9"/>
<dbReference type="InterPro" id="IPR012347">
    <property type="entry name" value="Ferritin-like"/>
</dbReference>
<accession>A0A9X2VME9</accession>
<dbReference type="Pfam" id="PF03713">
    <property type="entry name" value="DUF305"/>
    <property type="match status" value="1"/>
</dbReference>
<comment type="caution">
    <text evidence="3">The sequence shown here is derived from an EMBL/GenBank/DDBJ whole genome shotgun (WGS) entry which is preliminary data.</text>
</comment>